<gene>
    <name evidence="1" type="ORF">L1987_63534</name>
</gene>
<comment type="caution">
    <text evidence="1">The sequence shown here is derived from an EMBL/GenBank/DDBJ whole genome shotgun (WGS) entry which is preliminary data.</text>
</comment>
<dbReference type="Proteomes" id="UP001056120">
    <property type="component" value="Linkage Group LG21"/>
</dbReference>
<organism evidence="1 2">
    <name type="scientific">Smallanthus sonchifolius</name>
    <dbReference type="NCBI Taxonomy" id="185202"/>
    <lineage>
        <taxon>Eukaryota</taxon>
        <taxon>Viridiplantae</taxon>
        <taxon>Streptophyta</taxon>
        <taxon>Embryophyta</taxon>
        <taxon>Tracheophyta</taxon>
        <taxon>Spermatophyta</taxon>
        <taxon>Magnoliopsida</taxon>
        <taxon>eudicotyledons</taxon>
        <taxon>Gunneridae</taxon>
        <taxon>Pentapetalae</taxon>
        <taxon>asterids</taxon>
        <taxon>campanulids</taxon>
        <taxon>Asterales</taxon>
        <taxon>Asteraceae</taxon>
        <taxon>Asteroideae</taxon>
        <taxon>Heliantheae alliance</taxon>
        <taxon>Millerieae</taxon>
        <taxon>Smallanthus</taxon>
    </lineage>
</organism>
<name>A0ACB9CDM0_9ASTR</name>
<keyword evidence="2" id="KW-1185">Reference proteome</keyword>
<reference evidence="2" key="1">
    <citation type="journal article" date="2022" name="Mol. Ecol. Resour.">
        <title>The genomes of chicory, endive, great burdock and yacon provide insights into Asteraceae palaeo-polyploidization history and plant inulin production.</title>
        <authorList>
            <person name="Fan W."/>
            <person name="Wang S."/>
            <person name="Wang H."/>
            <person name="Wang A."/>
            <person name="Jiang F."/>
            <person name="Liu H."/>
            <person name="Zhao H."/>
            <person name="Xu D."/>
            <person name="Zhang Y."/>
        </authorList>
    </citation>
    <scope>NUCLEOTIDE SEQUENCE [LARGE SCALE GENOMIC DNA]</scope>
    <source>
        <strain evidence="2">cv. Yunnan</strain>
    </source>
</reference>
<proteinExistence type="predicted"/>
<evidence type="ECO:0000313" key="1">
    <source>
        <dbReference type="EMBL" id="KAI3732330.1"/>
    </source>
</evidence>
<dbReference type="EMBL" id="CM042038">
    <property type="protein sequence ID" value="KAI3732330.1"/>
    <property type="molecule type" value="Genomic_DNA"/>
</dbReference>
<protein>
    <submittedName>
        <fullName evidence="1">Uncharacterized protein</fullName>
    </submittedName>
</protein>
<accession>A0ACB9CDM0</accession>
<evidence type="ECO:0000313" key="2">
    <source>
        <dbReference type="Proteomes" id="UP001056120"/>
    </source>
</evidence>
<reference evidence="1 2" key="2">
    <citation type="journal article" date="2022" name="Mol. Ecol. Resour.">
        <title>The genomes of chicory, endive, great burdock and yacon provide insights into Asteraceae paleo-polyploidization history and plant inulin production.</title>
        <authorList>
            <person name="Fan W."/>
            <person name="Wang S."/>
            <person name="Wang H."/>
            <person name="Wang A."/>
            <person name="Jiang F."/>
            <person name="Liu H."/>
            <person name="Zhao H."/>
            <person name="Xu D."/>
            <person name="Zhang Y."/>
        </authorList>
    </citation>
    <scope>NUCLEOTIDE SEQUENCE [LARGE SCALE GENOMIC DNA]</scope>
    <source>
        <strain evidence="2">cv. Yunnan</strain>
        <tissue evidence="1">Leaves</tissue>
    </source>
</reference>
<sequence>MNRVSKPYLDKFVIVFIDDILIYSRTKGEHEHHLKLILELLWNEKLYAKFSKWESWIREVHFLGHVIKKKGIHVDPTKIEAIKNLEAPKTPTKVRQFLGLAGHYRRFIENFSKIALLLTTLTQKDKKFDKQESAFQLLKQKLCSAPILSLPEGTENFIVYCDASHQSLGCVLRQKEKVIAYASRQLKVHEKNYTTQDLELGAVVFALKIWRHYLYELLNDYDCDTKYHPGKANVVADAMSRKEWVKTLRVHALGLTIHTSLTTQIRVAQQEAIKEENIQSEASRGMIRQLEPKSDDTLYFANRIWVPCFGNLRELGMDEAHKSRYSIHPGSDKMYKDLKELYCWPNMKGEIAIYVDKCLTCSKVKAEHQKPSGLLQQPEIPQWKWEQISMDFITKLPKTPNGYDTIWGSRFMLRTWQSVQEALSTRLYMSTAYHPQMKGQSKRTIQTLKDVLRACVIDFRGNWDTHSRWLSFYIVPTTLPALKPLR</sequence>